<gene>
    <name evidence="2" type="ORF">VFH_IV173280</name>
</gene>
<feature type="domain" description="Agenet" evidence="1">
    <location>
        <begin position="70"/>
        <end position="126"/>
    </location>
</feature>
<accession>A0AAV1ALN5</accession>
<organism evidence="2 3">
    <name type="scientific">Vicia faba</name>
    <name type="common">Broad bean</name>
    <name type="synonym">Faba vulgaris</name>
    <dbReference type="NCBI Taxonomy" id="3906"/>
    <lineage>
        <taxon>Eukaryota</taxon>
        <taxon>Viridiplantae</taxon>
        <taxon>Streptophyta</taxon>
        <taxon>Embryophyta</taxon>
        <taxon>Tracheophyta</taxon>
        <taxon>Spermatophyta</taxon>
        <taxon>Magnoliopsida</taxon>
        <taxon>eudicotyledons</taxon>
        <taxon>Gunneridae</taxon>
        <taxon>Pentapetalae</taxon>
        <taxon>rosids</taxon>
        <taxon>fabids</taxon>
        <taxon>Fabales</taxon>
        <taxon>Fabaceae</taxon>
        <taxon>Papilionoideae</taxon>
        <taxon>50 kb inversion clade</taxon>
        <taxon>NPAAA clade</taxon>
        <taxon>Hologalegina</taxon>
        <taxon>IRL clade</taxon>
        <taxon>Fabeae</taxon>
        <taxon>Vicia</taxon>
    </lineage>
</organism>
<reference evidence="2 3" key="1">
    <citation type="submission" date="2023-01" db="EMBL/GenBank/DDBJ databases">
        <authorList>
            <person name="Kreplak J."/>
        </authorList>
    </citation>
    <scope>NUCLEOTIDE SEQUENCE [LARGE SCALE GENOMIC DNA]</scope>
</reference>
<protein>
    <recommendedName>
        <fullName evidence="1">Agenet domain-containing protein</fullName>
    </recommendedName>
</protein>
<proteinExistence type="predicted"/>
<keyword evidence="3" id="KW-1185">Reference proteome</keyword>
<dbReference type="Pfam" id="PF05641">
    <property type="entry name" value="Agenet"/>
    <property type="match status" value="1"/>
</dbReference>
<dbReference type="PANTHER" id="PTHR31917:SF5">
    <property type="entry name" value="OS02G0204500 PROTEIN"/>
    <property type="match status" value="1"/>
</dbReference>
<dbReference type="Proteomes" id="UP001157006">
    <property type="component" value="Chromosome 4"/>
</dbReference>
<dbReference type="CDD" id="cd20405">
    <property type="entry name" value="Tudor_Agenet_AtDUF_rpt1_3"/>
    <property type="match status" value="1"/>
</dbReference>
<evidence type="ECO:0000259" key="1">
    <source>
        <dbReference type="SMART" id="SM00743"/>
    </source>
</evidence>
<name>A0AAV1ALN5_VICFA</name>
<dbReference type="AlphaFoldDB" id="A0AAV1ALN5"/>
<dbReference type="PANTHER" id="PTHR31917">
    <property type="entry name" value="AGENET DOMAIN-CONTAINING PROTEIN-RELATED"/>
    <property type="match status" value="1"/>
</dbReference>
<dbReference type="InterPro" id="IPR014002">
    <property type="entry name" value="Agenet_dom_plant"/>
</dbReference>
<dbReference type="InterPro" id="IPR008395">
    <property type="entry name" value="Agenet-like_dom"/>
</dbReference>
<sequence length="353" mass="40055">MRFKKGTKVEVLSKDEVPSGSWLCAEIIRGKGHHYTVKYEGFQGDTGEAIVGRVSRKCVRPCPPALELAENWTPGEIVEVYQNFSWKMATVLKVLGKKCISVRLVGSSLEFQVSKFDIRVRQSWQDDKWFVVGKGSASCDNGKRFSAQLQKIDTKTKLSASIYYQPEKKELNNLESRPVSFKSLKRGRHSQVEAYAEPLPKLRAIENEGRCYRARVRNLSTPLNHVQNVSFPRDVPAEECIHASVNNRKTGIVDMDIERRKQNAAVGCSFGQNFKLNCPFEDLDSPYSDAESTCKRGYLERTYSPPTRRELATKIHRDKFEAHRCCFEMSAHDIGACHLSLDLDKGCHVHYGS</sequence>
<dbReference type="EMBL" id="OX451739">
    <property type="protein sequence ID" value="CAI8610257.1"/>
    <property type="molecule type" value="Genomic_DNA"/>
</dbReference>
<evidence type="ECO:0000313" key="3">
    <source>
        <dbReference type="Proteomes" id="UP001157006"/>
    </source>
</evidence>
<dbReference type="SMART" id="SM00743">
    <property type="entry name" value="Agenet"/>
    <property type="match status" value="2"/>
</dbReference>
<feature type="domain" description="Agenet" evidence="1">
    <location>
        <begin position="1"/>
        <end position="67"/>
    </location>
</feature>
<evidence type="ECO:0000313" key="2">
    <source>
        <dbReference type="EMBL" id="CAI8610257.1"/>
    </source>
</evidence>